<dbReference type="InterPro" id="IPR001647">
    <property type="entry name" value="HTH_TetR"/>
</dbReference>
<reference evidence="7 8" key="1">
    <citation type="submission" date="2024-05" db="EMBL/GenBank/DDBJ databases">
        <authorList>
            <person name="De Oliveira J.P."/>
            <person name="Noriler S.A."/>
            <person name="De Oliveira A.G."/>
            <person name="Sipoli D.S."/>
        </authorList>
    </citation>
    <scope>NUCLEOTIDE SEQUENCE [LARGE SCALE GENOMIC DNA]</scope>
    <source>
        <strain evidence="7 8">LABIM189</strain>
    </source>
</reference>
<gene>
    <name evidence="7" type="ORF">ABGV49_11965</name>
</gene>
<dbReference type="InterPro" id="IPR009057">
    <property type="entry name" value="Homeodomain-like_sf"/>
</dbReference>
<feature type="domain" description="HTH tetR-type" evidence="6">
    <location>
        <begin position="1"/>
        <end position="50"/>
    </location>
</feature>
<evidence type="ECO:0000313" key="8">
    <source>
        <dbReference type="Proteomes" id="UP001455709"/>
    </source>
</evidence>
<evidence type="ECO:0000256" key="1">
    <source>
        <dbReference type="ARBA" id="ARBA00022491"/>
    </source>
</evidence>
<accession>A0ABV0FCG0</accession>
<dbReference type="InterPro" id="IPR011075">
    <property type="entry name" value="TetR_C"/>
</dbReference>
<dbReference type="EMBL" id="JBDOJC010000001">
    <property type="protein sequence ID" value="MEO2217771.1"/>
    <property type="molecule type" value="Genomic_DNA"/>
</dbReference>
<proteinExistence type="predicted"/>
<keyword evidence="3 5" id="KW-0238">DNA-binding</keyword>
<evidence type="ECO:0000256" key="2">
    <source>
        <dbReference type="ARBA" id="ARBA00023015"/>
    </source>
</evidence>
<comment type="caution">
    <text evidence="7">The sequence shown here is derived from an EMBL/GenBank/DDBJ whole genome shotgun (WGS) entry which is preliminary data.</text>
</comment>
<name>A0ABV0FCG0_9NEIS</name>
<keyword evidence="2" id="KW-0805">Transcription regulation</keyword>
<organism evidence="7 8">
    <name type="scientific">Chromobacterium vaccinii</name>
    <dbReference type="NCBI Taxonomy" id="1108595"/>
    <lineage>
        <taxon>Bacteria</taxon>
        <taxon>Pseudomonadati</taxon>
        <taxon>Pseudomonadota</taxon>
        <taxon>Betaproteobacteria</taxon>
        <taxon>Neisseriales</taxon>
        <taxon>Chromobacteriaceae</taxon>
        <taxon>Chromobacterium</taxon>
    </lineage>
</organism>
<dbReference type="Proteomes" id="UP001455709">
    <property type="component" value="Unassembled WGS sequence"/>
</dbReference>
<dbReference type="Gene3D" id="1.10.10.60">
    <property type="entry name" value="Homeodomain-like"/>
    <property type="match status" value="1"/>
</dbReference>
<dbReference type="Pfam" id="PF00440">
    <property type="entry name" value="TetR_N"/>
    <property type="match status" value="1"/>
</dbReference>
<evidence type="ECO:0000259" key="6">
    <source>
        <dbReference type="PROSITE" id="PS50977"/>
    </source>
</evidence>
<dbReference type="PROSITE" id="PS50977">
    <property type="entry name" value="HTH_TETR_2"/>
    <property type="match status" value="1"/>
</dbReference>
<keyword evidence="8" id="KW-1185">Reference proteome</keyword>
<dbReference type="InterPro" id="IPR023772">
    <property type="entry name" value="DNA-bd_HTH_TetR-type_CS"/>
</dbReference>
<dbReference type="PANTHER" id="PTHR47506">
    <property type="entry name" value="TRANSCRIPTIONAL REGULATORY PROTEIN"/>
    <property type="match status" value="1"/>
</dbReference>
<dbReference type="RefSeq" id="WP_347370849.1">
    <property type="nucleotide sequence ID" value="NZ_JBDOJC010000001.1"/>
</dbReference>
<dbReference type="PANTHER" id="PTHR47506:SF1">
    <property type="entry name" value="HTH-TYPE TRANSCRIPTIONAL REGULATOR YJDC"/>
    <property type="match status" value="1"/>
</dbReference>
<dbReference type="Gene3D" id="1.10.357.10">
    <property type="entry name" value="Tetracycline Repressor, domain 2"/>
    <property type="match status" value="1"/>
</dbReference>
<evidence type="ECO:0000256" key="3">
    <source>
        <dbReference type="ARBA" id="ARBA00023125"/>
    </source>
</evidence>
<keyword evidence="1" id="KW-0678">Repressor</keyword>
<dbReference type="SUPFAM" id="SSF46689">
    <property type="entry name" value="Homeodomain-like"/>
    <property type="match status" value="1"/>
</dbReference>
<evidence type="ECO:0000313" key="7">
    <source>
        <dbReference type="EMBL" id="MEO2217771.1"/>
    </source>
</evidence>
<feature type="DNA-binding region" description="H-T-H motif" evidence="5">
    <location>
        <begin position="13"/>
        <end position="32"/>
    </location>
</feature>
<dbReference type="SUPFAM" id="SSF48498">
    <property type="entry name" value="Tetracyclin repressor-like, C-terminal domain"/>
    <property type="match status" value="1"/>
</dbReference>
<dbReference type="InterPro" id="IPR036271">
    <property type="entry name" value="Tet_transcr_reg_TetR-rel_C_sf"/>
</dbReference>
<sequence length="188" mass="20000">MRAFWARGYEGTSMANLVDALGIASARIYAAFGSKEALFREAVALYESGQGGFAERAMLQEKTVRAAIERMFVDAIETYTQTGQPQGCLVVSAAASGGLESDPVIAWLASHRRQRTQSIIDLLAGALQRGELKPDTDVAALGDFYAVLLHGVSIQARDGVGAERLRAMLVPAMAALDAALLPADDGQR</sequence>
<dbReference type="Pfam" id="PF16925">
    <property type="entry name" value="TetR_C_13"/>
    <property type="match status" value="1"/>
</dbReference>
<dbReference type="PROSITE" id="PS01081">
    <property type="entry name" value="HTH_TETR_1"/>
    <property type="match status" value="1"/>
</dbReference>
<protein>
    <submittedName>
        <fullName evidence="7">TetR/AcrR family transcriptional regulator</fullName>
    </submittedName>
</protein>
<keyword evidence="4" id="KW-0804">Transcription</keyword>
<evidence type="ECO:0000256" key="4">
    <source>
        <dbReference type="ARBA" id="ARBA00023163"/>
    </source>
</evidence>
<evidence type="ECO:0000256" key="5">
    <source>
        <dbReference type="PROSITE-ProRule" id="PRU00335"/>
    </source>
</evidence>